<organism evidence="1 2">
    <name type="scientific">Parascaris univalens</name>
    <name type="common">Nematode worm</name>
    <dbReference type="NCBI Taxonomy" id="6257"/>
    <lineage>
        <taxon>Eukaryota</taxon>
        <taxon>Metazoa</taxon>
        <taxon>Ecdysozoa</taxon>
        <taxon>Nematoda</taxon>
        <taxon>Chromadorea</taxon>
        <taxon>Rhabditida</taxon>
        <taxon>Spirurina</taxon>
        <taxon>Ascaridomorpha</taxon>
        <taxon>Ascaridoidea</taxon>
        <taxon>Ascarididae</taxon>
        <taxon>Parascaris</taxon>
    </lineage>
</organism>
<sequence length="145" mass="15951">MLFENLSREAVTSRTVRTIHADAYMCVCVRLCACLCVRTYPCVCMHICAAMFVYDAPLCICKRILCMLVCVSRPHVSVSVCACLWVPAQVTACKRCDSVRDFLVSGTSTDEGCVAAAARYFARLAHECAACVLSIRTRLSVDHAQ</sequence>
<reference evidence="2 3" key="1">
    <citation type="submission" date="2022-11" db="UniProtKB">
        <authorList>
            <consortium name="WormBaseParasite"/>
        </authorList>
    </citation>
    <scope>IDENTIFICATION</scope>
</reference>
<evidence type="ECO:0000313" key="2">
    <source>
        <dbReference type="WBParaSite" id="PgR035X_g119_t02"/>
    </source>
</evidence>
<proteinExistence type="predicted"/>
<dbReference type="AlphaFoldDB" id="A0A915BDN9"/>
<evidence type="ECO:0000313" key="3">
    <source>
        <dbReference type="WBParaSite" id="PgR035X_g119_t04"/>
    </source>
</evidence>
<keyword evidence="1" id="KW-1185">Reference proteome</keyword>
<dbReference type="WBParaSite" id="PgR035X_g119_t04">
    <property type="protein sequence ID" value="PgR035X_g119_t04"/>
    <property type="gene ID" value="PgR035X_g119"/>
</dbReference>
<protein>
    <submittedName>
        <fullName evidence="2 3">Secreted protein</fullName>
    </submittedName>
</protein>
<dbReference type="WBParaSite" id="PgR035X_g119_t02">
    <property type="protein sequence ID" value="PgR035X_g119_t02"/>
    <property type="gene ID" value="PgR035X_g119"/>
</dbReference>
<dbReference type="Proteomes" id="UP000887569">
    <property type="component" value="Unplaced"/>
</dbReference>
<accession>A0A915BDN9</accession>
<name>A0A915BDN9_PARUN</name>
<evidence type="ECO:0000313" key="1">
    <source>
        <dbReference type="Proteomes" id="UP000887569"/>
    </source>
</evidence>